<feature type="region of interest" description="Disordered" evidence="1">
    <location>
        <begin position="106"/>
        <end position="128"/>
    </location>
</feature>
<evidence type="ECO:0000313" key="3">
    <source>
        <dbReference type="Proteomes" id="UP000281406"/>
    </source>
</evidence>
<sequence length="234" mass="26309">MPVGSCPLCLRMYARPSQHLVVTHHVKNKEERKLLLSLESGRVNVCERRCPVPGCGKLTSRLDRHIQTHSDLSMTARMDAVLSCKRKKVLSQLSALRASNPEVPMVSSLDLEEEPKSEDTSMSLDEEESEEEQCVSAACKSQTDQLKSQISDLNLQLDTLTEALHKVTCRYLRLKRRSAAVGSTRIKQETQRLFLSPGPEEERDETCAPARPLSEPYEEPSVLRGRKSHLSLCL</sequence>
<feature type="region of interest" description="Disordered" evidence="1">
    <location>
        <begin position="196"/>
        <end position="222"/>
    </location>
</feature>
<dbReference type="Proteomes" id="UP000281406">
    <property type="component" value="Unassembled WGS sequence"/>
</dbReference>
<dbReference type="OrthoDB" id="8964969at2759"/>
<organism evidence="2 3">
    <name type="scientific">Anabarilius grahami</name>
    <name type="common">Kanglang fish</name>
    <name type="synonym">Barilius grahami</name>
    <dbReference type="NCBI Taxonomy" id="495550"/>
    <lineage>
        <taxon>Eukaryota</taxon>
        <taxon>Metazoa</taxon>
        <taxon>Chordata</taxon>
        <taxon>Craniata</taxon>
        <taxon>Vertebrata</taxon>
        <taxon>Euteleostomi</taxon>
        <taxon>Actinopterygii</taxon>
        <taxon>Neopterygii</taxon>
        <taxon>Teleostei</taxon>
        <taxon>Ostariophysi</taxon>
        <taxon>Cypriniformes</taxon>
        <taxon>Xenocyprididae</taxon>
        <taxon>Xenocypridinae</taxon>
        <taxon>Xenocypridinae incertae sedis</taxon>
        <taxon>Anabarilius</taxon>
    </lineage>
</organism>
<reference evidence="2 3" key="1">
    <citation type="submission" date="2018-10" db="EMBL/GenBank/DDBJ databases">
        <title>Genome assembly for a Yunnan-Guizhou Plateau 3E fish, Anabarilius grahami (Regan), and its evolutionary and genetic applications.</title>
        <authorList>
            <person name="Jiang W."/>
        </authorList>
    </citation>
    <scope>NUCLEOTIDE SEQUENCE [LARGE SCALE GENOMIC DNA]</scope>
    <source>
        <strain evidence="2">AG-KIZ</strain>
        <tissue evidence="2">Muscle</tissue>
    </source>
</reference>
<name>A0A3N0YVU4_ANAGA</name>
<keyword evidence="3" id="KW-1185">Reference proteome</keyword>
<dbReference type="EMBL" id="RJVU01026072">
    <property type="protein sequence ID" value="ROL49818.1"/>
    <property type="molecule type" value="Genomic_DNA"/>
</dbReference>
<protein>
    <submittedName>
        <fullName evidence="2">Uncharacterized protein</fullName>
    </submittedName>
</protein>
<evidence type="ECO:0000256" key="1">
    <source>
        <dbReference type="SAM" id="MobiDB-lite"/>
    </source>
</evidence>
<dbReference type="AlphaFoldDB" id="A0A3N0YVU4"/>
<evidence type="ECO:0000313" key="2">
    <source>
        <dbReference type="EMBL" id="ROL49818.1"/>
    </source>
</evidence>
<gene>
    <name evidence="2" type="ORF">DPX16_1189</name>
</gene>
<proteinExistence type="predicted"/>
<comment type="caution">
    <text evidence="2">The sequence shown here is derived from an EMBL/GenBank/DDBJ whole genome shotgun (WGS) entry which is preliminary data.</text>
</comment>
<accession>A0A3N0YVU4</accession>